<dbReference type="GO" id="GO:0061799">
    <property type="term" value="F:cyclic pyranopterin monophosphate synthase activity"/>
    <property type="evidence" value="ECO:0007669"/>
    <property type="project" value="UniProtKB-EC"/>
</dbReference>
<name>A0A6A6W5S7_9PEZI</name>
<dbReference type="OrthoDB" id="429626at2759"/>
<feature type="non-terminal residue" evidence="7">
    <location>
        <position position="1"/>
    </location>
</feature>
<keyword evidence="4" id="KW-0501">Molybdenum cofactor biosynthesis</keyword>
<dbReference type="InterPro" id="IPR047594">
    <property type="entry name" value="MoaC_bact/euk"/>
</dbReference>
<dbReference type="InterPro" id="IPR050105">
    <property type="entry name" value="MoCo_biosynth_MoaA/MoaC"/>
</dbReference>
<dbReference type="PANTHER" id="PTHR22960">
    <property type="entry name" value="MOLYBDOPTERIN COFACTOR SYNTHESIS PROTEIN A"/>
    <property type="match status" value="1"/>
</dbReference>
<dbReference type="AlphaFoldDB" id="A0A6A6W5S7"/>
<dbReference type="EMBL" id="ML996574">
    <property type="protein sequence ID" value="KAF2756907.1"/>
    <property type="molecule type" value="Genomic_DNA"/>
</dbReference>
<dbReference type="InterPro" id="IPR023045">
    <property type="entry name" value="MoaC"/>
</dbReference>
<dbReference type="InterPro" id="IPR002820">
    <property type="entry name" value="Mopterin_CF_biosynth-C_dom"/>
</dbReference>
<organism evidence="7 8">
    <name type="scientific">Pseudovirgaria hyperparasitica</name>
    <dbReference type="NCBI Taxonomy" id="470096"/>
    <lineage>
        <taxon>Eukaryota</taxon>
        <taxon>Fungi</taxon>
        <taxon>Dikarya</taxon>
        <taxon>Ascomycota</taxon>
        <taxon>Pezizomycotina</taxon>
        <taxon>Dothideomycetes</taxon>
        <taxon>Dothideomycetes incertae sedis</taxon>
        <taxon>Acrospermales</taxon>
        <taxon>Acrospermaceae</taxon>
        <taxon>Pseudovirgaria</taxon>
    </lineage>
</organism>
<dbReference type="Proteomes" id="UP000799437">
    <property type="component" value="Unassembled WGS sequence"/>
</dbReference>
<evidence type="ECO:0000313" key="7">
    <source>
        <dbReference type="EMBL" id="KAF2756907.1"/>
    </source>
</evidence>
<evidence type="ECO:0000313" key="8">
    <source>
        <dbReference type="Proteomes" id="UP000799437"/>
    </source>
</evidence>
<protein>
    <recommendedName>
        <fullName evidence="3">cyclic pyranopterin monophosphate synthase</fullName>
        <ecNumber evidence="3">4.6.1.17</ecNumber>
    </recommendedName>
</protein>
<comment type="pathway">
    <text evidence="2">Cofactor biosynthesis; molybdopterin biosynthesis.</text>
</comment>
<dbReference type="EC" id="4.6.1.17" evidence="3"/>
<keyword evidence="8" id="KW-1185">Reference proteome</keyword>
<dbReference type="NCBIfam" id="NF006870">
    <property type="entry name" value="PRK09364.1"/>
    <property type="match status" value="1"/>
</dbReference>
<evidence type="ECO:0000256" key="1">
    <source>
        <dbReference type="ARBA" id="ARBA00001637"/>
    </source>
</evidence>
<comment type="catalytic activity">
    <reaction evidence="1">
        <text>(8S)-3',8-cyclo-7,8-dihydroguanosine 5'-triphosphate = cyclic pyranopterin phosphate + diphosphate</text>
        <dbReference type="Rhea" id="RHEA:49580"/>
        <dbReference type="ChEBI" id="CHEBI:33019"/>
        <dbReference type="ChEBI" id="CHEBI:59648"/>
        <dbReference type="ChEBI" id="CHEBI:131766"/>
        <dbReference type="EC" id="4.6.1.17"/>
    </reaction>
</comment>
<dbReference type="NCBIfam" id="TIGR00581">
    <property type="entry name" value="moaC"/>
    <property type="match status" value="1"/>
</dbReference>
<proteinExistence type="predicted"/>
<accession>A0A6A6W5S7</accession>
<dbReference type="GO" id="GO:0061798">
    <property type="term" value="F:GTP 3',8'-cyclase activity"/>
    <property type="evidence" value="ECO:0007669"/>
    <property type="project" value="TreeGrafter"/>
</dbReference>
<dbReference type="PANTHER" id="PTHR22960:SF0">
    <property type="entry name" value="MOLYBDENUM COFACTOR BIOSYNTHESIS PROTEIN 1"/>
    <property type="match status" value="1"/>
</dbReference>
<dbReference type="Gene3D" id="3.30.70.640">
    <property type="entry name" value="Molybdopterin cofactor biosynthesis C (MoaC) domain"/>
    <property type="match status" value="1"/>
</dbReference>
<evidence type="ECO:0000256" key="2">
    <source>
        <dbReference type="ARBA" id="ARBA00005046"/>
    </source>
</evidence>
<dbReference type="GeneID" id="54482541"/>
<gene>
    <name evidence="7" type="ORF">EJ05DRAFT_423887</name>
</gene>
<feature type="domain" description="Molybdopterin cofactor biosynthesis C (MoaC)" evidence="6">
    <location>
        <begin position="20"/>
        <end position="163"/>
    </location>
</feature>
<keyword evidence="5" id="KW-0456">Lyase</keyword>
<evidence type="ECO:0000259" key="6">
    <source>
        <dbReference type="Pfam" id="PF01967"/>
    </source>
</evidence>
<sequence length="170" mass="17732">SSSLSEPSLTHLDASGAAKMVSISEKPHTVRRAIAIGRIAFSNPDPASLIARNAIKKGDVLSIARIAGITAAKKTPEFIPLCHPIPLTSVVIDLDLVQPGDDAEIMYGCINVHATVECTGATGVEMEALMGVWGAVSTVYDMCKAVDKGMSISSVKVVLKEGGRSGMLVD</sequence>
<dbReference type="InterPro" id="IPR036522">
    <property type="entry name" value="MoaC_sf"/>
</dbReference>
<dbReference type="SUPFAM" id="SSF55040">
    <property type="entry name" value="Molybdenum cofactor biosynthesis protein C, MoaC"/>
    <property type="match status" value="1"/>
</dbReference>
<evidence type="ECO:0000256" key="5">
    <source>
        <dbReference type="ARBA" id="ARBA00023239"/>
    </source>
</evidence>
<dbReference type="RefSeq" id="XP_033599358.1">
    <property type="nucleotide sequence ID" value="XM_033741487.1"/>
</dbReference>
<evidence type="ECO:0000256" key="4">
    <source>
        <dbReference type="ARBA" id="ARBA00023150"/>
    </source>
</evidence>
<dbReference type="UniPathway" id="UPA00344"/>
<reference evidence="7" key="1">
    <citation type="journal article" date="2020" name="Stud. Mycol.">
        <title>101 Dothideomycetes genomes: a test case for predicting lifestyles and emergence of pathogens.</title>
        <authorList>
            <person name="Haridas S."/>
            <person name="Albert R."/>
            <person name="Binder M."/>
            <person name="Bloem J."/>
            <person name="Labutti K."/>
            <person name="Salamov A."/>
            <person name="Andreopoulos B."/>
            <person name="Baker S."/>
            <person name="Barry K."/>
            <person name="Bills G."/>
            <person name="Bluhm B."/>
            <person name="Cannon C."/>
            <person name="Castanera R."/>
            <person name="Culley D."/>
            <person name="Daum C."/>
            <person name="Ezra D."/>
            <person name="Gonzalez J."/>
            <person name="Henrissat B."/>
            <person name="Kuo A."/>
            <person name="Liang C."/>
            <person name="Lipzen A."/>
            <person name="Lutzoni F."/>
            <person name="Magnuson J."/>
            <person name="Mondo S."/>
            <person name="Nolan M."/>
            <person name="Ohm R."/>
            <person name="Pangilinan J."/>
            <person name="Park H.-J."/>
            <person name="Ramirez L."/>
            <person name="Alfaro M."/>
            <person name="Sun H."/>
            <person name="Tritt A."/>
            <person name="Yoshinaga Y."/>
            <person name="Zwiers L.-H."/>
            <person name="Turgeon B."/>
            <person name="Goodwin S."/>
            <person name="Spatafora J."/>
            <person name="Crous P."/>
            <person name="Grigoriev I."/>
        </authorList>
    </citation>
    <scope>NUCLEOTIDE SEQUENCE</scope>
    <source>
        <strain evidence="7">CBS 121739</strain>
    </source>
</reference>
<dbReference type="GO" id="GO:0006777">
    <property type="term" value="P:Mo-molybdopterin cofactor biosynthetic process"/>
    <property type="evidence" value="ECO:0007669"/>
    <property type="project" value="UniProtKB-KW"/>
</dbReference>
<dbReference type="CDD" id="cd01420">
    <property type="entry name" value="MoaC_PE"/>
    <property type="match status" value="1"/>
</dbReference>
<feature type="non-terminal residue" evidence="7">
    <location>
        <position position="170"/>
    </location>
</feature>
<dbReference type="Pfam" id="PF01967">
    <property type="entry name" value="MoaC"/>
    <property type="match status" value="1"/>
</dbReference>
<evidence type="ECO:0000256" key="3">
    <source>
        <dbReference type="ARBA" id="ARBA00012575"/>
    </source>
</evidence>